<evidence type="ECO:0000256" key="9">
    <source>
        <dbReference type="ARBA" id="ARBA00023242"/>
    </source>
</evidence>
<dbReference type="Pfam" id="PF00004">
    <property type="entry name" value="AAA"/>
    <property type="match status" value="1"/>
</dbReference>
<dbReference type="InterPro" id="IPR001270">
    <property type="entry name" value="ClpA/B"/>
</dbReference>
<evidence type="ECO:0000256" key="10">
    <source>
        <dbReference type="RuleBase" id="RU003651"/>
    </source>
</evidence>
<dbReference type="InterPro" id="IPR032501">
    <property type="entry name" value="Prot_ATP_ID_OB_2nd"/>
</dbReference>
<evidence type="ECO:0000259" key="12">
    <source>
        <dbReference type="SMART" id="SM00382"/>
    </source>
</evidence>
<keyword evidence="6 10" id="KW-0547">Nucleotide-binding</keyword>
<dbReference type="InterPro" id="IPR003593">
    <property type="entry name" value="AAA+_ATPase"/>
</dbReference>
<dbReference type="InterPro" id="IPR041569">
    <property type="entry name" value="AAA_lid_3"/>
</dbReference>
<keyword evidence="9" id="KW-0539">Nucleus</keyword>
<evidence type="ECO:0000256" key="4">
    <source>
        <dbReference type="ARBA" id="ARBA00018274"/>
    </source>
</evidence>
<dbReference type="Gene3D" id="2.40.50.140">
    <property type="entry name" value="Nucleic acid-binding proteins"/>
    <property type="match status" value="1"/>
</dbReference>
<dbReference type="PRINTS" id="PR00300">
    <property type="entry name" value="CLPPROTEASEA"/>
</dbReference>
<evidence type="ECO:0000256" key="6">
    <source>
        <dbReference type="ARBA" id="ARBA00022741"/>
    </source>
</evidence>
<dbReference type="Pfam" id="PF16450">
    <property type="entry name" value="Prot_ATP_ID_OB_C"/>
    <property type="match status" value="1"/>
</dbReference>
<dbReference type="OrthoDB" id="10255768at2759"/>
<accession>A0A8B8IA75</accession>
<dbReference type="GO" id="GO:0016887">
    <property type="term" value="F:ATP hydrolysis activity"/>
    <property type="evidence" value="ECO:0007669"/>
    <property type="project" value="InterPro"/>
</dbReference>
<dbReference type="GO" id="GO:0005524">
    <property type="term" value="F:ATP binding"/>
    <property type="evidence" value="ECO:0007669"/>
    <property type="project" value="UniProtKB-KW"/>
</dbReference>
<dbReference type="AlphaFoldDB" id="A0A8B8IA75"/>
<dbReference type="PANTHER" id="PTHR23073">
    <property type="entry name" value="26S PROTEASOME REGULATORY SUBUNIT"/>
    <property type="match status" value="1"/>
</dbReference>
<dbReference type="Gene3D" id="3.40.50.300">
    <property type="entry name" value="P-loop containing nucleotide triphosphate hydrolases"/>
    <property type="match status" value="1"/>
</dbReference>
<evidence type="ECO:0000256" key="3">
    <source>
        <dbReference type="ARBA" id="ARBA00006914"/>
    </source>
</evidence>
<dbReference type="CDD" id="cd19502">
    <property type="entry name" value="RecA-like_PAN_like"/>
    <property type="match status" value="1"/>
</dbReference>
<keyword evidence="13" id="KW-1185">Reference proteome</keyword>
<keyword evidence="7 10" id="KW-0067">ATP-binding</keyword>
<sequence length="415" mass="47127">MEEIGIVLPEKDDQVTDTKGLSFAGPQSFEELESEDLYTKYKKLQRMLEFLEVQEEYIKDEQRNLKKEYLHAQEEVKRIQSVPLVIGQFLEAVDQNTGIVGSTTGSNYYVRILSTIDRELLKPSASVALHKHSNALVDVLPPEADSSISMLQADEKPDVQYSDIGGMDTQKQEIREAVELPLTHVELYRQIGIEPPRGVLMYGPPGCGKTMLAKAVAHHTTAAFIRVVGSEFVQKYLGEGPRMVRDVFRLAKENSPAIIFIDEIDAIATKRFDAQTGADREVQRILLELLNQMDGFDQTTNVKVIMATNRADTLDPALLRPGRLDRKIEFPLPDRRQKRLIFSTITAKMNLSEEVDLEEFVARPERVSGADINAICQEAGMHAVRENRYIVLPKDFEKGYKNNIKKDECEYEFYK</sequence>
<protein>
    <recommendedName>
        <fullName evidence="4">26S proteasome regulatory subunit 6B</fullName>
    </recommendedName>
</protein>
<feature type="domain" description="AAA+ ATPase" evidence="12">
    <location>
        <begin position="195"/>
        <end position="334"/>
    </location>
</feature>
<organism evidence="13 14">
    <name type="scientific">Vanessa tameamea</name>
    <name type="common">Kamehameha butterfly</name>
    <dbReference type="NCBI Taxonomy" id="334116"/>
    <lineage>
        <taxon>Eukaryota</taxon>
        <taxon>Metazoa</taxon>
        <taxon>Ecdysozoa</taxon>
        <taxon>Arthropoda</taxon>
        <taxon>Hexapoda</taxon>
        <taxon>Insecta</taxon>
        <taxon>Pterygota</taxon>
        <taxon>Neoptera</taxon>
        <taxon>Endopterygota</taxon>
        <taxon>Lepidoptera</taxon>
        <taxon>Glossata</taxon>
        <taxon>Ditrysia</taxon>
        <taxon>Papilionoidea</taxon>
        <taxon>Nymphalidae</taxon>
        <taxon>Nymphalinae</taxon>
        <taxon>Vanessa</taxon>
    </lineage>
</organism>
<evidence type="ECO:0000313" key="13">
    <source>
        <dbReference type="Proteomes" id="UP001652626"/>
    </source>
</evidence>
<gene>
    <name evidence="14" type="primary">LOC113399103</name>
</gene>
<evidence type="ECO:0000256" key="7">
    <source>
        <dbReference type="ARBA" id="ARBA00022840"/>
    </source>
</evidence>
<dbReference type="GO" id="GO:0005737">
    <property type="term" value="C:cytoplasm"/>
    <property type="evidence" value="ECO:0007669"/>
    <property type="project" value="UniProtKB-SubCell"/>
</dbReference>
<dbReference type="InterPro" id="IPR050221">
    <property type="entry name" value="26S_Proteasome_ATPase"/>
</dbReference>
<dbReference type="SUPFAM" id="SSF52540">
    <property type="entry name" value="P-loop containing nucleoside triphosphate hydrolases"/>
    <property type="match status" value="1"/>
</dbReference>
<name>A0A8B8IA75_VANTA</name>
<dbReference type="Proteomes" id="UP001652626">
    <property type="component" value="Chromosome 15"/>
</dbReference>
<dbReference type="RefSeq" id="XP_026493925.1">
    <property type="nucleotide sequence ID" value="XM_026638140.2"/>
</dbReference>
<dbReference type="SMART" id="SM00382">
    <property type="entry name" value="AAA"/>
    <property type="match status" value="1"/>
</dbReference>
<keyword evidence="5" id="KW-0963">Cytoplasm</keyword>
<dbReference type="FunFam" id="1.10.8.60:FF:000018">
    <property type="entry name" value="26S protease regulatory subunit 6B"/>
    <property type="match status" value="1"/>
</dbReference>
<dbReference type="GO" id="GO:0005634">
    <property type="term" value="C:nucleus"/>
    <property type="evidence" value="ECO:0007669"/>
    <property type="project" value="UniProtKB-SubCell"/>
</dbReference>
<keyword evidence="8 14" id="KW-0647">Proteasome</keyword>
<dbReference type="GO" id="GO:0000502">
    <property type="term" value="C:proteasome complex"/>
    <property type="evidence" value="ECO:0007669"/>
    <property type="project" value="UniProtKB-KW"/>
</dbReference>
<evidence type="ECO:0000256" key="11">
    <source>
        <dbReference type="SAM" id="Coils"/>
    </source>
</evidence>
<evidence type="ECO:0000256" key="8">
    <source>
        <dbReference type="ARBA" id="ARBA00022942"/>
    </source>
</evidence>
<dbReference type="Gene3D" id="1.10.8.60">
    <property type="match status" value="1"/>
</dbReference>
<dbReference type="InterPro" id="IPR012340">
    <property type="entry name" value="NA-bd_OB-fold"/>
</dbReference>
<keyword evidence="11" id="KW-0175">Coiled coil</keyword>
<dbReference type="Pfam" id="PF17862">
    <property type="entry name" value="AAA_lid_3"/>
    <property type="match status" value="1"/>
</dbReference>
<dbReference type="FunFam" id="3.40.50.300:FF:000033">
    <property type="entry name" value="26S protease regulatory subunit 6B"/>
    <property type="match status" value="1"/>
</dbReference>
<dbReference type="CTD" id="32047"/>
<dbReference type="PROSITE" id="PS00674">
    <property type="entry name" value="AAA"/>
    <property type="match status" value="1"/>
</dbReference>
<comment type="subcellular location">
    <subcellularLocation>
        <location evidence="2">Cytoplasm</location>
    </subcellularLocation>
    <subcellularLocation>
        <location evidence="1">Nucleus</location>
    </subcellularLocation>
</comment>
<feature type="coiled-coil region" evidence="11">
    <location>
        <begin position="34"/>
        <end position="68"/>
    </location>
</feature>
<proteinExistence type="inferred from homology"/>
<dbReference type="FunFam" id="2.40.50.140:FF:000046">
    <property type="entry name" value="26S protease regulatory subunit 6B"/>
    <property type="match status" value="1"/>
</dbReference>
<dbReference type="InterPro" id="IPR027417">
    <property type="entry name" value="P-loop_NTPase"/>
</dbReference>
<evidence type="ECO:0000256" key="5">
    <source>
        <dbReference type="ARBA" id="ARBA00022490"/>
    </source>
</evidence>
<evidence type="ECO:0000256" key="2">
    <source>
        <dbReference type="ARBA" id="ARBA00004496"/>
    </source>
</evidence>
<comment type="similarity">
    <text evidence="3 10">Belongs to the AAA ATPase family.</text>
</comment>
<evidence type="ECO:0000313" key="14">
    <source>
        <dbReference type="RefSeq" id="XP_026493925.1"/>
    </source>
</evidence>
<evidence type="ECO:0000256" key="1">
    <source>
        <dbReference type="ARBA" id="ARBA00004123"/>
    </source>
</evidence>
<reference evidence="14" key="1">
    <citation type="submission" date="2025-08" db="UniProtKB">
        <authorList>
            <consortium name="RefSeq"/>
        </authorList>
    </citation>
    <scope>IDENTIFICATION</scope>
    <source>
        <tissue evidence="14">Whole body</tissue>
    </source>
</reference>
<dbReference type="OMA" id="QDIGGMD"/>
<dbReference type="GeneID" id="113399103"/>
<dbReference type="InterPro" id="IPR003959">
    <property type="entry name" value="ATPase_AAA_core"/>
</dbReference>
<dbReference type="InterPro" id="IPR003960">
    <property type="entry name" value="ATPase_AAA_CS"/>
</dbReference>